<evidence type="ECO:0000256" key="2">
    <source>
        <dbReference type="SAM" id="MobiDB-lite"/>
    </source>
</evidence>
<organism evidence="3 4">
    <name type="scientific">Elysia crispata</name>
    <name type="common">lettuce slug</name>
    <dbReference type="NCBI Taxonomy" id="231223"/>
    <lineage>
        <taxon>Eukaryota</taxon>
        <taxon>Metazoa</taxon>
        <taxon>Spiralia</taxon>
        <taxon>Lophotrochozoa</taxon>
        <taxon>Mollusca</taxon>
        <taxon>Gastropoda</taxon>
        <taxon>Heterobranchia</taxon>
        <taxon>Euthyneura</taxon>
        <taxon>Panpulmonata</taxon>
        <taxon>Sacoglossa</taxon>
        <taxon>Placobranchoidea</taxon>
        <taxon>Plakobranchidae</taxon>
        <taxon>Elysia</taxon>
    </lineage>
</organism>
<evidence type="ECO:0000256" key="1">
    <source>
        <dbReference type="ARBA" id="ARBA00006137"/>
    </source>
</evidence>
<feature type="region of interest" description="Disordered" evidence="2">
    <location>
        <begin position="1"/>
        <end position="29"/>
    </location>
</feature>
<dbReference type="AlphaFoldDB" id="A0AAE1CQ14"/>
<protein>
    <submittedName>
        <fullName evidence="3">Uncharacterized protein</fullName>
    </submittedName>
</protein>
<dbReference type="EMBL" id="JAWDGP010007253">
    <property type="protein sequence ID" value="KAK3727189.1"/>
    <property type="molecule type" value="Genomic_DNA"/>
</dbReference>
<keyword evidence="4" id="KW-1185">Reference proteome</keyword>
<proteinExistence type="inferred from homology"/>
<dbReference type="PANTHER" id="PTHR34766:SF1">
    <property type="entry name" value="UPF0449 PROTEIN C19ORF25"/>
    <property type="match status" value="1"/>
</dbReference>
<feature type="region of interest" description="Disordered" evidence="2">
    <location>
        <begin position="43"/>
        <end position="80"/>
    </location>
</feature>
<dbReference type="PANTHER" id="PTHR34766">
    <property type="entry name" value="UPF0449 PROTEIN C19ORF25"/>
    <property type="match status" value="1"/>
</dbReference>
<name>A0AAE1CQ14_9GAST</name>
<comment type="caution">
    <text evidence="3">The sequence shown here is derived from an EMBL/GenBank/DDBJ whole genome shotgun (WGS) entry which is preliminary data.</text>
</comment>
<dbReference type="InterPro" id="IPR028227">
    <property type="entry name" value="UPF0449"/>
</dbReference>
<reference evidence="3" key="1">
    <citation type="journal article" date="2023" name="G3 (Bethesda)">
        <title>A reference genome for the long-term kleptoplast-retaining sea slug Elysia crispata morphotype clarki.</title>
        <authorList>
            <person name="Eastman K.E."/>
            <person name="Pendleton A.L."/>
            <person name="Shaikh M.A."/>
            <person name="Suttiyut T."/>
            <person name="Ogas R."/>
            <person name="Tomko P."/>
            <person name="Gavelis G."/>
            <person name="Widhalm J.R."/>
            <person name="Wisecaver J.H."/>
        </authorList>
    </citation>
    <scope>NUCLEOTIDE SEQUENCE</scope>
    <source>
        <strain evidence="3">ECLA1</strain>
    </source>
</reference>
<accession>A0AAE1CQ14</accession>
<evidence type="ECO:0000313" key="3">
    <source>
        <dbReference type="EMBL" id="KAK3727189.1"/>
    </source>
</evidence>
<feature type="compositionally biased region" description="Polar residues" evidence="2">
    <location>
        <begin position="1"/>
        <end position="10"/>
    </location>
</feature>
<feature type="region of interest" description="Disordered" evidence="2">
    <location>
        <begin position="134"/>
        <end position="154"/>
    </location>
</feature>
<sequence length="154" mass="16785">MGVMSKTSKGNRLPERPKPPSWEDIEADASAANKDDVVFSVGKSNLPNVSAQVPREKNNQTASSAAESSDLDLSHNDPEEVQASYENVLRLIASYDHLSSVPTVLREQYANLQAMGQDMLGSISQLRELAHNVARDSQAEAGHVKGKSKQKKKK</sequence>
<comment type="similarity">
    <text evidence="1">Belongs to the UPF0449 family.</text>
</comment>
<dbReference type="Pfam" id="PF15136">
    <property type="entry name" value="UPF0449"/>
    <property type="match status" value="1"/>
</dbReference>
<gene>
    <name evidence="3" type="ORF">RRG08_059587</name>
</gene>
<feature type="compositionally biased region" description="Basic residues" evidence="2">
    <location>
        <begin position="144"/>
        <end position="154"/>
    </location>
</feature>
<evidence type="ECO:0000313" key="4">
    <source>
        <dbReference type="Proteomes" id="UP001283361"/>
    </source>
</evidence>
<dbReference type="Proteomes" id="UP001283361">
    <property type="component" value="Unassembled WGS sequence"/>
</dbReference>